<dbReference type="RefSeq" id="WP_147191167.1">
    <property type="nucleotide sequence ID" value="NZ_CP042435.1"/>
</dbReference>
<dbReference type="AlphaFoldDB" id="A0A5B8VBC5"/>
<organism evidence="1 2">
    <name type="scientific">Panacibacter ginsenosidivorans</name>
    <dbReference type="NCBI Taxonomy" id="1813871"/>
    <lineage>
        <taxon>Bacteria</taxon>
        <taxon>Pseudomonadati</taxon>
        <taxon>Bacteroidota</taxon>
        <taxon>Chitinophagia</taxon>
        <taxon>Chitinophagales</taxon>
        <taxon>Chitinophagaceae</taxon>
        <taxon>Panacibacter</taxon>
    </lineage>
</organism>
<name>A0A5B8VBC5_9BACT</name>
<protein>
    <submittedName>
        <fullName evidence="1">Uncharacterized protein</fullName>
    </submittedName>
</protein>
<dbReference type="OrthoDB" id="672320at2"/>
<sequence length="143" mass="16483">MHKYPQKPELDIIREILTSAIEYRPDSVFLKSLLQQYLERGSLSKKQLQGLHDKASKINEIPTGKLATLEAKIIKMPDRFKSEIPETKPLYTKDESAGDLIKTILTKYPQHKRVLFLKSKFDNNEVLTATEIAELKKFSKLLV</sequence>
<dbReference type="EMBL" id="CP042435">
    <property type="protein sequence ID" value="QEC68790.1"/>
    <property type="molecule type" value="Genomic_DNA"/>
</dbReference>
<evidence type="ECO:0000313" key="2">
    <source>
        <dbReference type="Proteomes" id="UP000321533"/>
    </source>
</evidence>
<dbReference type="Proteomes" id="UP000321533">
    <property type="component" value="Chromosome"/>
</dbReference>
<evidence type="ECO:0000313" key="1">
    <source>
        <dbReference type="EMBL" id="QEC68790.1"/>
    </source>
</evidence>
<gene>
    <name evidence="1" type="ORF">FRZ67_16295</name>
</gene>
<dbReference type="KEGG" id="pgin:FRZ67_16295"/>
<proteinExistence type="predicted"/>
<keyword evidence="2" id="KW-1185">Reference proteome</keyword>
<reference evidence="1 2" key="1">
    <citation type="journal article" date="2016" name="Int. J. Syst. Evol. Microbiol.">
        <title>Panacibacter ginsenosidivorans gen. nov., sp. nov., with ginsenoside converting activity isolated from soil of a ginseng field.</title>
        <authorList>
            <person name="Siddiqi M.Z."/>
            <person name="Muhammad Shafi S."/>
            <person name="Choi K.D."/>
            <person name="Im W.T."/>
        </authorList>
    </citation>
    <scope>NUCLEOTIDE SEQUENCE [LARGE SCALE GENOMIC DNA]</scope>
    <source>
        <strain evidence="1 2">Gsoil1550</strain>
    </source>
</reference>
<accession>A0A5B8VBC5</accession>